<name>A0AAJ3TQ10_9FLAO</name>
<reference evidence="3 6" key="1">
    <citation type="submission" date="2016-06" db="EMBL/GenBank/DDBJ databases">
        <authorList>
            <person name="Nicholson A.C."/>
        </authorList>
    </citation>
    <scope>NUCLEOTIDE SEQUENCE [LARGE SCALE GENOMIC DNA]</scope>
    <source>
        <strain evidence="3 6">G4123</strain>
    </source>
</reference>
<evidence type="ECO:0000313" key="3">
    <source>
        <dbReference type="EMBL" id="OPB78933.1"/>
    </source>
</evidence>
<dbReference type="PROSITE" id="PS51502">
    <property type="entry name" value="S_R_A_B_BARREL"/>
    <property type="match status" value="1"/>
</dbReference>
<gene>
    <name evidence="3" type="ORF">BAY32_18915</name>
    <name evidence="4" type="ORF">BB021_17145</name>
</gene>
<keyword evidence="1" id="KW-0472">Membrane</keyword>
<dbReference type="Proteomes" id="UP000190016">
    <property type="component" value="Unassembled WGS sequence"/>
</dbReference>
<feature type="transmembrane region" description="Helical" evidence="1">
    <location>
        <begin position="12"/>
        <end position="31"/>
    </location>
</feature>
<dbReference type="Proteomes" id="UP000190816">
    <property type="component" value="Unassembled WGS sequence"/>
</dbReference>
<dbReference type="RefSeq" id="WP_078404189.1">
    <property type="nucleotide sequence ID" value="NZ_CP016377.1"/>
</dbReference>
<dbReference type="EMBL" id="MAIC01000007">
    <property type="protein sequence ID" value="OPB78933.1"/>
    <property type="molecule type" value="Genomic_DNA"/>
</dbReference>
<comment type="caution">
    <text evidence="3">The sequence shown here is derived from an EMBL/GenBank/DDBJ whole genome shotgun (WGS) entry which is preliminary data.</text>
</comment>
<evidence type="ECO:0000259" key="2">
    <source>
        <dbReference type="PROSITE" id="PS51502"/>
    </source>
</evidence>
<organism evidence="3 6">
    <name type="scientific">Elizabethkingia ursingii</name>
    <dbReference type="NCBI Taxonomy" id="1756150"/>
    <lineage>
        <taxon>Bacteria</taxon>
        <taxon>Pseudomonadati</taxon>
        <taxon>Bacteroidota</taxon>
        <taxon>Flavobacteriia</taxon>
        <taxon>Flavobacteriales</taxon>
        <taxon>Weeksellaceae</taxon>
        <taxon>Elizabethkingia</taxon>
    </lineage>
</organism>
<accession>A0AAJ3TQ10</accession>
<evidence type="ECO:0000313" key="4">
    <source>
        <dbReference type="EMBL" id="OPB91635.1"/>
    </source>
</evidence>
<dbReference type="Pfam" id="PF07876">
    <property type="entry name" value="Dabb"/>
    <property type="match status" value="1"/>
</dbReference>
<dbReference type="SUPFAM" id="SSF54909">
    <property type="entry name" value="Dimeric alpha+beta barrel"/>
    <property type="match status" value="1"/>
</dbReference>
<sequence>MDLSKLKQTLLQFPSSGLIFLLTICFISCDVKNDDYKFTRECRIEHLVLFKFKPTITPQEKQEVINRFMALNNSLKDGKRYVKIEYGLQNSKVIAKGNYDIGFRVTFSSLEDRDYYVGKLMAGQRPPAMTPCMMLLRTL</sequence>
<dbReference type="InterPro" id="IPR013097">
    <property type="entry name" value="Dabb"/>
</dbReference>
<keyword evidence="1" id="KW-1133">Transmembrane helix</keyword>
<dbReference type="AlphaFoldDB" id="A0AAJ3TQ10"/>
<feature type="domain" description="Stress-response A/B barrel" evidence="2">
    <location>
        <begin position="44"/>
        <end position="139"/>
    </location>
</feature>
<evidence type="ECO:0000313" key="6">
    <source>
        <dbReference type="Proteomes" id="UP000190816"/>
    </source>
</evidence>
<dbReference type="Gene3D" id="3.30.70.100">
    <property type="match status" value="1"/>
</dbReference>
<dbReference type="KEGG" id="ego:BBD34_14740"/>
<protein>
    <recommendedName>
        <fullName evidence="2">Stress-response A/B barrel domain-containing protein</fullName>
    </recommendedName>
</protein>
<proteinExistence type="predicted"/>
<dbReference type="EMBL" id="MBDS01000004">
    <property type="protein sequence ID" value="OPB91635.1"/>
    <property type="molecule type" value="Genomic_DNA"/>
</dbReference>
<dbReference type="InterPro" id="IPR011008">
    <property type="entry name" value="Dimeric_a/b-barrel"/>
</dbReference>
<keyword evidence="5" id="KW-1185">Reference proteome</keyword>
<keyword evidence="1" id="KW-0812">Transmembrane</keyword>
<evidence type="ECO:0000313" key="5">
    <source>
        <dbReference type="Proteomes" id="UP000190016"/>
    </source>
</evidence>
<reference evidence="4 5" key="2">
    <citation type="submission" date="2016-07" db="EMBL/GenBank/DDBJ databases">
        <title>Revisiting the Taxonomy of the Elizabethkingia Genus based on Whole-Genome Sequencing, Optical Mapping, and MALDI-TOF.</title>
        <authorList>
            <person name="Nicholson A.C."/>
        </authorList>
    </citation>
    <scope>NUCLEOTIDE SEQUENCE [LARGE SCALE GENOMIC DNA]</scope>
    <source>
        <strain evidence="4 5">C1558</strain>
    </source>
</reference>
<evidence type="ECO:0000256" key="1">
    <source>
        <dbReference type="SAM" id="Phobius"/>
    </source>
</evidence>